<feature type="non-terminal residue" evidence="1">
    <location>
        <position position="1"/>
    </location>
</feature>
<sequence>ELYQQIKEEEKEVIVMCESLDRMREKARSEGMILGRRDGLIQGEEKAELRILTNLLKKGISDSYILEITGVSSELLMKAKQSIH</sequence>
<gene>
    <name evidence="1" type="ORF">POG00_07440</name>
</gene>
<comment type="caution">
    <text evidence="1">The sequence shown here is derived from an EMBL/GenBank/DDBJ whole genome shotgun (WGS) entry which is preliminary data.</text>
</comment>
<evidence type="ECO:0000313" key="2">
    <source>
        <dbReference type="Proteomes" id="UP001220658"/>
    </source>
</evidence>
<name>A0AAW6FTK1_9FIRM</name>
<dbReference type="RefSeq" id="WP_417063848.1">
    <property type="nucleotide sequence ID" value="NZ_JAQNCK010000019.1"/>
</dbReference>
<evidence type="ECO:0000313" key="1">
    <source>
        <dbReference type="EMBL" id="MDC0828542.1"/>
    </source>
</evidence>
<dbReference type="Proteomes" id="UP001220658">
    <property type="component" value="Unassembled WGS sequence"/>
</dbReference>
<dbReference type="EMBL" id="JAQNCK010000019">
    <property type="protein sequence ID" value="MDC0828542.1"/>
    <property type="molecule type" value="Genomic_DNA"/>
</dbReference>
<evidence type="ECO:0008006" key="3">
    <source>
        <dbReference type="Google" id="ProtNLM"/>
    </source>
</evidence>
<reference evidence="1" key="1">
    <citation type="submission" date="2023-01" db="EMBL/GenBank/DDBJ databases">
        <title>Human gut microbiome strain richness.</title>
        <authorList>
            <person name="Chen-Liaw A."/>
        </authorList>
    </citation>
    <scope>NUCLEOTIDE SEQUENCE</scope>
    <source>
        <strain evidence="1">D55st1_G4_D55t1_190419</strain>
    </source>
</reference>
<organism evidence="1 2">
    <name type="scientific">Faecalitalea cylindroides</name>
    <dbReference type="NCBI Taxonomy" id="39483"/>
    <lineage>
        <taxon>Bacteria</taxon>
        <taxon>Bacillati</taxon>
        <taxon>Bacillota</taxon>
        <taxon>Erysipelotrichia</taxon>
        <taxon>Erysipelotrichales</taxon>
        <taxon>Erysipelotrichaceae</taxon>
        <taxon>Faecalitalea</taxon>
    </lineage>
</organism>
<proteinExistence type="predicted"/>
<protein>
    <recommendedName>
        <fullName evidence="3">Transposase</fullName>
    </recommendedName>
</protein>
<accession>A0AAW6FTK1</accession>
<dbReference type="AlphaFoldDB" id="A0AAW6FTK1"/>